<feature type="compositionally biased region" description="Polar residues" evidence="3">
    <location>
        <begin position="533"/>
        <end position="556"/>
    </location>
</feature>
<evidence type="ECO:0000256" key="1">
    <source>
        <dbReference type="PROSITE-ProRule" id="PRU00047"/>
    </source>
</evidence>
<dbReference type="AlphaFoldDB" id="A0A8J2KHL6"/>
<name>A0A8J2KHL6_9HEXA</name>
<keyword evidence="1" id="KW-0863">Zinc-finger</keyword>
<keyword evidence="4" id="KW-0472">Membrane</keyword>
<accession>A0A8J2KHL6</accession>
<dbReference type="EMBL" id="CAJVCH010385436">
    <property type="protein sequence ID" value="CAG7817073.1"/>
    <property type="molecule type" value="Genomic_DNA"/>
</dbReference>
<proteinExistence type="predicted"/>
<dbReference type="GO" id="GO:0000398">
    <property type="term" value="P:mRNA splicing, via spliceosome"/>
    <property type="evidence" value="ECO:0007669"/>
    <property type="project" value="InterPro"/>
</dbReference>
<dbReference type="InterPro" id="IPR044598">
    <property type="entry name" value="ZCRB1"/>
</dbReference>
<evidence type="ECO:0000256" key="4">
    <source>
        <dbReference type="SAM" id="Phobius"/>
    </source>
</evidence>
<protein>
    <submittedName>
        <fullName evidence="7">Uncharacterized protein</fullName>
    </submittedName>
</protein>
<dbReference type="Pfam" id="PF00076">
    <property type="entry name" value="RRM_1"/>
    <property type="match status" value="1"/>
</dbReference>
<dbReference type="OrthoDB" id="267048at2759"/>
<organism evidence="7 8">
    <name type="scientific">Allacma fusca</name>
    <dbReference type="NCBI Taxonomy" id="39272"/>
    <lineage>
        <taxon>Eukaryota</taxon>
        <taxon>Metazoa</taxon>
        <taxon>Ecdysozoa</taxon>
        <taxon>Arthropoda</taxon>
        <taxon>Hexapoda</taxon>
        <taxon>Collembola</taxon>
        <taxon>Symphypleona</taxon>
        <taxon>Sminthuridae</taxon>
        <taxon>Allacma</taxon>
    </lineage>
</organism>
<dbReference type="FunFam" id="4.10.60.10:FF:000009">
    <property type="entry name" value="Zinc finger CCHC-type and RNA-binding motif-containing protein 1"/>
    <property type="match status" value="1"/>
</dbReference>
<dbReference type="SMART" id="SM00343">
    <property type="entry name" value="ZnF_C2HC"/>
    <property type="match status" value="1"/>
</dbReference>
<evidence type="ECO:0000256" key="3">
    <source>
        <dbReference type="SAM" id="MobiDB-lite"/>
    </source>
</evidence>
<dbReference type="PROSITE" id="PS50102">
    <property type="entry name" value="RRM"/>
    <property type="match status" value="1"/>
</dbReference>
<dbReference type="InterPro" id="IPR000504">
    <property type="entry name" value="RRM_dom"/>
</dbReference>
<feature type="region of interest" description="Disordered" evidence="3">
    <location>
        <begin position="502"/>
        <end position="556"/>
    </location>
</feature>
<feature type="domain" description="CCHC-type" evidence="6">
    <location>
        <begin position="191"/>
        <end position="207"/>
    </location>
</feature>
<evidence type="ECO:0000313" key="8">
    <source>
        <dbReference type="Proteomes" id="UP000708208"/>
    </source>
</evidence>
<evidence type="ECO:0000259" key="5">
    <source>
        <dbReference type="PROSITE" id="PS50102"/>
    </source>
</evidence>
<dbReference type="Pfam" id="PF00098">
    <property type="entry name" value="zf-CCHC"/>
    <property type="match status" value="1"/>
</dbReference>
<dbReference type="PROSITE" id="PS50158">
    <property type="entry name" value="ZF_CCHC"/>
    <property type="match status" value="1"/>
</dbReference>
<evidence type="ECO:0000259" key="6">
    <source>
        <dbReference type="PROSITE" id="PS50158"/>
    </source>
</evidence>
<keyword evidence="1" id="KW-0862">Zinc</keyword>
<feature type="compositionally biased region" description="Basic residues" evidence="3">
    <location>
        <begin position="214"/>
        <end position="223"/>
    </location>
</feature>
<dbReference type="PANTHER" id="PTHR46259:SF1">
    <property type="entry name" value="ZINC FINGER CCHC-TYPE AND RNA-BINDING MOTIF-CONTAINING PROTEIN 1"/>
    <property type="match status" value="1"/>
</dbReference>
<keyword evidence="4" id="KW-1133">Transmembrane helix</keyword>
<feature type="compositionally biased region" description="Polar residues" evidence="3">
    <location>
        <begin position="512"/>
        <end position="523"/>
    </location>
</feature>
<dbReference type="GO" id="GO:0003723">
    <property type="term" value="F:RNA binding"/>
    <property type="evidence" value="ECO:0007669"/>
    <property type="project" value="UniProtKB-UniRule"/>
</dbReference>
<keyword evidence="8" id="KW-1185">Reference proteome</keyword>
<dbReference type="SMART" id="SM00360">
    <property type="entry name" value="RRM"/>
    <property type="match status" value="1"/>
</dbReference>
<dbReference type="GO" id="GO:0005689">
    <property type="term" value="C:U12-type spliceosomal complex"/>
    <property type="evidence" value="ECO:0007669"/>
    <property type="project" value="InterPro"/>
</dbReference>
<dbReference type="Proteomes" id="UP000708208">
    <property type="component" value="Unassembled WGS sequence"/>
</dbReference>
<dbReference type="GO" id="GO:0008270">
    <property type="term" value="F:zinc ion binding"/>
    <property type="evidence" value="ECO:0007669"/>
    <property type="project" value="UniProtKB-KW"/>
</dbReference>
<reference evidence="7" key="1">
    <citation type="submission" date="2021-06" db="EMBL/GenBank/DDBJ databases">
        <authorList>
            <person name="Hodson N. C."/>
            <person name="Mongue J. A."/>
            <person name="Jaron S. K."/>
        </authorList>
    </citation>
    <scope>NUCLEOTIDE SEQUENCE</scope>
</reference>
<feature type="transmembrane region" description="Helical" evidence="4">
    <location>
        <begin position="377"/>
        <end position="398"/>
    </location>
</feature>
<sequence length="556" mass="60679">MIEGGFAYETLNYVCTENSSQFTSTSGFHHMSSPHGKFTQFVSNYRQPCSIVILISQRISYWKLSEKAYFEFGIRLTGSGHQWSVMSGGLVPSKSTIYFANFPYSLTNNDLHQILQPHGRVVKVTIVKDKLTRKNTGTAFILFQHAEEAQAAVEKLDKTLLFGRTVTCRIANDNGRSREFIKRREYPDKSKCYECGEEGHLSYACPKNTLGTRKPAKRRKKKKSDSGAEKVSSGGTSNENNLEHEADDESEEVESEPEESLSSVIQIEQARVEEEDYRIAVATHNYTNTSAEVISKKNEFNSKAKWLSQVRLDGGLGGGIGGPGLGYSGFGGPGIGGFGGPGIGGFGGPGAGGFGGGWTPYVPVTPLGALGGVKGDLIIPIVAVGAALFILVIIFLAVKAALAWKWEMVDDHFDHDRRRRDVNAVPPEHDEELMMNLVKIITNVLDSESCLDRIICSIGEYGSGSSWSSYFGTIASLMPNDYKHSLSTLKDCAEGKKSSKEFKCGRDEGINPQKQPSQPNQEGKTAADAFQGKNATQTPPSKNLNDTITSNETNHI</sequence>
<dbReference type="InterPro" id="IPR001878">
    <property type="entry name" value="Znf_CCHC"/>
</dbReference>
<feature type="domain" description="RRM" evidence="5">
    <location>
        <begin position="95"/>
        <end position="173"/>
    </location>
</feature>
<feature type="region of interest" description="Disordered" evidence="3">
    <location>
        <begin position="204"/>
        <end position="264"/>
    </location>
</feature>
<feature type="compositionally biased region" description="Acidic residues" evidence="3">
    <location>
        <begin position="245"/>
        <end position="259"/>
    </location>
</feature>
<evidence type="ECO:0000313" key="7">
    <source>
        <dbReference type="EMBL" id="CAG7817073.1"/>
    </source>
</evidence>
<comment type="caution">
    <text evidence="7">The sequence shown here is derived from an EMBL/GenBank/DDBJ whole genome shotgun (WGS) entry which is preliminary data.</text>
</comment>
<keyword evidence="2" id="KW-0694">RNA-binding</keyword>
<keyword evidence="1" id="KW-0479">Metal-binding</keyword>
<dbReference type="PANTHER" id="PTHR46259">
    <property type="entry name" value="ZINC FINGER CCHC-TYPE AND RNA-BINDING MOTIF-CONTAINING PROTEIN 1"/>
    <property type="match status" value="1"/>
</dbReference>
<keyword evidence="4" id="KW-0812">Transmembrane</keyword>
<evidence type="ECO:0000256" key="2">
    <source>
        <dbReference type="PROSITE-ProRule" id="PRU00176"/>
    </source>
</evidence>
<gene>
    <name evidence="7" type="ORF">AFUS01_LOCUS27658</name>
</gene>